<dbReference type="AlphaFoldDB" id="A0A183CVJ7"/>
<gene>
    <name evidence="1" type="ORF">GPUH_LOCUS488</name>
</gene>
<protein>
    <submittedName>
        <fullName evidence="3">Transporter</fullName>
    </submittedName>
</protein>
<dbReference type="WBParaSite" id="GPUH_0000048801-mRNA-1">
    <property type="protein sequence ID" value="GPUH_0000048801-mRNA-1"/>
    <property type="gene ID" value="GPUH_0000048801"/>
</dbReference>
<sequence length="76" mass="8552">MVTSAFQVFIRFQQLAFPYDKAVGFAAAVLIRYVFIKLIGEAHHTGNCSNPYHSYKLKRSNEDLASGKVCEVPEEV</sequence>
<accession>A0A183CVJ7</accession>
<evidence type="ECO:0000313" key="1">
    <source>
        <dbReference type="EMBL" id="VDK28174.1"/>
    </source>
</evidence>
<keyword evidence="2" id="KW-1185">Reference proteome</keyword>
<reference evidence="1 2" key="2">
    <citation type="submission" date="2018-11" db="EMBL/GenBank/DDBJ databases">
        <authorList>
            <consortium name="Pathogen Informatics"/>
        </authorList>
    </citation>
    <scope>NUCLEOTIDE SEQUENCE [LARGE SCALE GENOMIC DNA]</scope>
</reference>
<evidence type="ECO:0000313" key="2">
    <source>
        <dbReference type="Proteomes" id="UP000271098"/>
    </source>
</evidence>
<reference evidence="3" key="1">
    <citation type="submission" date="2016-06" db="UniProtKB">
        <authorList>
            <consortium name="WormBaseParasite"/>
        </authorList>
    </citation>
    <scope>IDENTIFICATION</scope>
</reference>
<organism evidence="3">
    <name type="scientific">Gongylonema pulchrum</name>
    <dbReference type="NCBI Taxonomy" id="637853"/>
    <lineage>
        <taxon>Eukaryota</taxon>
        <taxon>Metazoa</taxon>
        <taxon>Ecdysozoa</taxon>
        <taxon>Nematoda</taxon>
        <taxon>Chromadorea</taxon>
        <taxon>Rhabditida</taxon>
        <taxon>Spirurina</taxon>
        <taxon>Spiruromorpha</taxon>
        <taxon>Spiruroidea</taxon>
        <taxon>Gongylonematidae</taxon>
        <taxon>Gongylonema</taxon>
    </lineage>
</organism>
<evidence type="ECO:0000313" key="3">
    <source>
        <dbReference type="WBParaSite" id="GPUH_0000048801-mRNA-1"/>
    </source>
</evidence>
<proteinExistence type="predicted"/>
<name>A0A183CVJ7_9BILA</name>
<dbReference type="EMBL" id="UYRT01000430">
    <property type="protein sequence ID" value="VDK28174.1"/>
    <property type="molecule type" value="Genomic_DNA"/>
</dbReference>
<dbReference type="Proteomes" id="UP000271098">
    <property type="component" value="Unassembled WGS sequence"/>
</dbReference>